<organism evidence="4">
    <name type="scientific">Brugia timori</name>
    <dbReference type="NCBI Taxonomy" id="42155"/>
    <lineage>
        <taxon>Eukaryota</taxon>
        <taxon>Metazoa</taxon>
        <taxon>Ecdysozoa</taxon>
        <taxon>Nematoda</taxon>
        <taxon>Chromadorea</taxon>
        <taxon>Rhabditida</taxon>
        <taxon>Spirurina</taxon>
        <taxon>Spiruromorpha</taxon>
        <taxon>Filarioidea</taxon>
        <taxon>Onchocercidae</taxon>
        <taxon>Brugia</taxon>
    </lineage>
</organism>
<keyword evidence="1" id="KW-1133">Transmembrane helix</keyword>
<name>A0A0R3QIS4_9BILA</name>
<evidence type="ECO:0000256" key="1">
    <source>
        <dbReference type="SAM" id="Phobius"/>
    </source>
</evidence>
<sequence>MRYHNLVLILKLLFKILKLKHFLIFCLFFFLYSLIISNYFFFFFNNIKIKLK</sequence>
<dbReference type="AlphaFoldDB" id="A0A0R3QIS4"/>
<evidence type="ECO:0000313" key="2">
    <source>
        <dbReference type="EMBL" id="VDO18212.1"/>
    </source>
</evidence>
<dbReference type="WBParaSite" id="BTMF_0000631601-mRNA-1">
    <property type="protein sequence ID" value="BTMF_0000631601-mRNA-1"/>
    <property type="gene ID" value="BTMF_0000631601"/>
</dbReference>
<dbReference type="Proteomes" id="UP000280834">
    <property type="component" value="Unassembled WGS sequence"/>
</dbReference>
<feature type="transmembrane region" description="Helical" evidence="1">
    <location>
        <begin position="21"/>
        <end position="44"/>
    </location>
</feature>
<proteinExistence type="predicted"/>
<keyword evidence="3" id="KW-1185">Reference proteome</keyword>
<protein>
    <submittedName>
        <fullName evidence="2 4">Uncharacterized protein</fullName>
    </submittedName>
</protein>
<dbReference type="EMBL" id="UZAG01006032">
    <property type="protein sequence ID" value="VDO18212.1"/>
    <property type="molecule type" value="Genomic_DNA"/>
</dbReference>
<evidence type="ECO:0000313" key="4">
    <source>
        <dbReference type="WBParaSite" id="BTMF_0000631601-mRNA-1"/>
    </source>
</evidence>
<reference evidence="2 3" key="2">
    <citation type="submission" date="2018-11" db="EMBL/GenBank/DDBJ databases">
        <authorList>
            <consortium name="Pathogen Informatics"/>
        </authorList>
    </citation>
    <scope>NUCLEOTIDE SEQUENCE [LARGE SCALE GENOMIC DNA]</scope>
</reference>
<reference evidence="4" key="1">
    <citation type="submission" date="2017-02" db="UniProtKB">
        <authorList>
            <consortium name="WormBaseParasite"/>
        </authorList>
    </citation>
    <scope>IDENTIFICATION</scope>
</reference>
<gene>
    <name evidence="2" type="ORF">BTMF_LOCUS5558</name>
</gene>
<keyword evidence="1" id="KW-0812">Transmembrane</keyword>
<accession>A0A0R3QIS4</accession>
<evidence type="ECO:0000313" key="3">
    <source>
        <dbReference type="Proteomes" id="UP000280834"/>
    </source>
</evidence>
<keyword evidence="1" id="KW-0472">Membrane</keyword>